<dbReference type="Gene3D" id="2.40.50.140">
    <property type="entry name" value="Nucleic acid-binding proteins"/>
    <property type="match status" value="1"/>
</dbReference>
<dbReference type="Proteomes" id="UP000481153">
    <property type="component" value="Unassembled WGS sequence"/>
</dbReference>
<name>A0A6G0X3P4_9STRA</name>
<proteinExistence type="predicted"/>
<keyword evidence="2" id="KW-1185">Reference proteome</keyword>
<dbReference type="EMBL" id="VJMJ01000111">
    <property type="protein sequence ID" value="KAF0734533.1"/>
    <property type="molecule type" value="Genomic_DNA"/>
</dbReference>
<protein>
    <recommendedName>
        <fullName evidence="3">Telomeric single stranded DNA binding POT1/Cdc13 domain-containing protein</fullName>
    </recommendedName>
</protein>
<dbReference type="AlphaFoldDB" id="A0A6G0X3P4"/>
<comment type="caution">
    <text evidence="1">The sequence shown here is derived from an EMBL/GenBank/DDBJ whole genome shotgun (WGS) entry which is preliminary data.</text>
</comment>
<evidence type="ECO:0000313" key="2">
    <source>
        <dbReference type="Proteomes" id="UP000481153"/>
    </source>
</evidence>
<reference evidence="1 2" key="1">
    <citation type="submission" date="2019-07" db="EMBL/GenBank/DDBJ databases">
        <title>Genomics analysis of Aphanomyces spp. identifies a new class of oomycete effector associated with host adaptation.</title>
        <authorList>
            <person name="Gaulin E."/>
        </authorList>
    </citation>
    <scope>NUCLEOTIDE SEQUENCE [LARGE SCALE GENOMIC DNA]</scope>
    <source>
        <strain evidence="1 2">ATCC 201684</strain>
    </source>
</reference>
<evidence type="ECO:0000313" key="1">
    <source>
        <dbReference type="EMBL" id="KAF0734533.1"/>
    </source>
</evidence>
<accession>A0A6G0X3P4</accession>
<gene>
    <name evidence="1" type="ORF">Ae201684_008776</name>
</gene>
<dbReference type="SUPFAM" id="SSF50249">
    <property type="entry name" value="Nucleic acid-binding proteins"/>
    <property type="match status" value="1"/>
</dbReference>
<sequence length="448" mass="49855">MIQNTIMSIKLLPLNQVENGTTVSFLAFVHQIHQDKLKDKKHCCVWIGDPSVPFFKLHAWSDECTVVARKLQAGDICCFHEISIRCFRGNKEAHLTRDSFFNVFVRKNQFQNVTLAYVPFTSIMPLVEWTKDLHAKGFGLGQGNIATVKIKDLREHMLAHVVCRLRPVLRQDTLHYVDDDRGPHTTLRQLVMVDGPDDGILLNIWHDHFDPSSIPLGVSVEVRHIVVSFNSLRHSLMANTTSESALVPLTQSPASSAESHIEAPLLAVDTFAEAAAGQFHGQMLIHNVILEALELAVPSTMGTWQTAQLVEGYCAWCECALPEQPNTAGVVPPLYGPCANRCQHAKKSMSWRYRPATLIVRDSSNQAIRLHVQDAAMQALVGHIPAAAVADCRRISTGLDARETVRFLLEAVPSPVAVTIQVYCHFFGGEERIDDGQHPMYSFVSMEG</sequence>
<dbReference type="InterPro" id="IPR012340">
    <property type="entry name" value="NA-bd_OB-fold"/>
</dbReference>
<evidence type="ECO:0008006" key="3">
    <source>
        <dbReference type="Google" id="ProtNLM"/>
    </source>
</evidence>
<dbReference type="VEuPathDB" id="FungiDB:AeMF1_010662"/>
<organism evidence="1 2">
    <name type="scientific">Aphanomyces euteiches</name>
    <dbReference type="NCBI Taxonomy" id="100861"/>
    <lineage>
        <taxon>Eukaryota</taxon>
        <taxon>Sar</taxon>
        <taxon>Stramenopiles</taxon>
        <taxon>Oomycota</taxon>
        <taxon>Saprolegniomycetes</taxon>
        <taxon>Saprolegniales</taxon>
        <taxon>Verrucalvaceae</taxon>
        <taxon>Aphanomyces</taxon>
    </lineage>
</organism>